<dbReference type="OrthoDB" id="76587at2759"/>
<name>A0A485LEG8_9STRA</name>
<evidence type="ECO:0000256" key="1">
    <source>
        <dbReference type="SAM" id="Coils"/>
    </source>
</evidence>
<keyword evidence="4" id="KW-1185">Reference proteome</keyword>
<gene>
    <name evidence="3" type="primary">Aste57867_20147</name>
    <name evidence="2" type="ORF">As57867_020081</name>
    <name evidence="3" type="ORF">ASTE57867_20147</name>
</gene>
<feature type="coiled-coil region" evidence="1">
    <location>
        <begin position="27"/>
        <end position="54"/>
    </location>
</feature>
<sequence length="414" mass="47544">MTGSEDDNMFSLLSEPMESDQLREFASSVDKEELEALRRDIAELEKEFLLKQVDFQFISDLCVPSSPESLDFHLANVDAEESSAMMQKRKKQLLAACKERDNAVQQIEETLQQIDATRDALRQAEVDAKTMDAGNAKLREEWKQQQKRNTQKRTVLEMAFNVQISSEQSCANLLDDQAIAMQEDHEKERLLEDTLLDLTAQVKRADEQLKTLRQDATRQAGDEKVIEQAKKYDHLLDMMNWYEEMQALMENISGLRLLHVNDTLFEVGVADYTLRMHMDPTTLKLQSVQISPDTLDIDDLMEIALEENDVTFLLRETRMRAANMAQLAAHLDLLTKESVTCARQGNLIHMTFGAPDEEVHVQVEVSSEYAQDHEWLQLHAIKPANDRILDTLNTKVQCRNLVELIQEIVRQLLP</sequence>
<evidence type="ECO:0000313" key="3">
    <source>
        <dbReference type="EMBL" id="VFT96842.1"/>
    </source>
</evidence>
<reference evidence="3 4" key="1">
    <citation type="submission" date="2019-03" db="EMBL/GenBank/DDBJ databases">
        <authorList>
            <person name="Gaulin E."/>
            <person name="Dumas B."/>
        </authorList>
    </citation>
    <scope>NUCLEOTIDE SEQUENCE [LARGE SCALE GENOMIC DNA]</scope>
    <source>
        <strain evidence="3">CBS 568.67</strain>
    </source>
</reference>
<evidence type="ECO:0000313" key="2">
    <source>
        <dbReference type="EMBL" id="KAF0688277.1"/>
    </source>
</evidence>
<keyword evidence="1" id="KW-0175">Coiled coil</keyword>
<dbReference type="AlphaFoldDB" id="A0A485LEG8"/>
<evidence type="ECO:0000313" key="4">
    <source>
        <dbReference type="Proteomes" id="UP000332933"/>
    </source>
</evidence>
<reference evidence="2" key="2">
    <citation type="submission" date="2019-06" db="EMBL/GenBank/DDBJ databases">
        <title>Genomics analysis of Aphanomyces spp. identifies a new class of oomycete effector associated with host adaptation.</title>
        <authorList>
            <person name="Gaulin E."/>
        </authorList>
    </citation>
    <scope>NUCLEOTIDE SEQUENCE</scope>
    <source>
        <strain evidence="2">CBS 578.67</strain>
    </source>
</reference>
<accession>A0A485LEG8</accession>
<dbReference type="EMBL" id="VJMH01006742">
    <property type="protein sequence ID" value="KAF0688277.1"/>
    <property type="molecule type" value="Genomic_DNA"/>
</dbReference>
<feature type="coiled-coil region" evidence="1">
    <location>
        <begin position="188"/>
        <end position="215"/>
    </location>
</feature>
<organism evidence="3 4">
    <name type="scientific">Aphanomyces stellatus</name>
    <dbReference type="NCBI Taxonomy" id="120398"/>
    <lineage>
        <taxon>Eukaryota</taxon>
        <taxon>Sar</taxon>
        <taxon>Stramenopiles</taxon>
        <taxon>Oomycota</taxon>
        <taxon>Saprolegniomycetes</taxon>
        <taxon>Saprolegniales</taxon>
        <taxon>Verrucalvaceae</taxon>
        <taxon>Aphanomyces</taxon>
    </lineage>
</organism>
<proteinExistence type="predicted"/>
<dbReference type="Proteomes" id="UP000332933">
    <property type="component" value="Unassembled WGS sequence"/>
</dbReference>
<protein>
    <submittedName>
        <fullName evidence="3">Aste57867_20147 protein</fullName>
    </submittedName>
</protein>
<feature type="coiled-coil region" evidence="1">
    <location>
        <begin position="100"/>
        <end position="141"/>
    </location>
</feature>
<dbReference type="EMBL" id="CAADRA010006765">
    <property type="protein sequence ID" value="VFT96842.1"/>
    <property type="molecule type" value="Genomic_DNA"/>
</dbReference>